<dbReference type="STRING" id="645991.Sgly_0309"/>
<dbReference type="Proteomes" id="UP000007488">
    <property type="component" value="Chromosome"/>
</dbReference>
<reference evidence="3" key="2">
    <citation type="submission" date="2011-02" db="EMBL/GenBank/DDBJ databases">
        <title>The complete genome of Syntrophobotulus glycolicus DSM 8271.</title>
        <authorList>
            <person name="Lucas S."/>
            <person name="Copeland A."/>
            <person name="Lapidus A."/>
            <person name="Bruce D."/>
            <person name="Goodwin L."/>
            <person name="Pitluck S."/>
            <person name="Kyrpides N."/>
            <person name="Mavromatis K."/>
            <person name="Pagani I."/>
            <person name="Ivanova N."/>
            <person name="Mikhailova N."/>
            <person name="Chertkov O."/>
            <person name="Held B."/>
            <person name="Detter J.C."/>
            <person name="Tapia R."/>
            <person name="Han C."/>
            <person name="Land M."/>
            <person name="Hauser L."/>
            <person name="Markowitz V."/>
            <person name="Cheng J.-F."/>
            <person name="Hugenholtz P."/>
            <person name="Woyke T."/>
            <person name="Wu D."/>
            <person name="Spring S."/>
            <person name="Schroeder M."/>
            <person name="Brambilla E."/>
            <person name="Klenk H.-P."/>
            <person name="Eisen J.A."/>
        </authorList>
    </citation>
    <scope>NUCLEOTIDE SEQUENCE [LARGE SCALE GENOMIC DNA]</scope>
    <source>
        <strain evidence="3">DSM 8271 / FlGlyR</strain>
    </source>
</reference>
<organism evidence="2 3">
    <name type="scientific">Syntrophobotulus glycolicus (strain DSM 8271 / FlGlyR)</name>
    <dbReference type="NCBI Taxonomy" id="645991"/>
    <lineage>
        <taxon>Bacteria</taxon>
        <taxon>Bacillati</taxon>
        <taxon>Bacillota</taxon>
        <taxon>Clostridia</taxon>
        <taxon>Eubacteriales</taxon>
        <taxon>Desulfitobacteriaceae</taxon>
        <taxon>Syntrophobotulus</taxon>
    </lineage>
</organism>
<dbReference type="EMBL" id="CP002547">
    <property type="protein sequence ID" value="ADY54676.1"/>
    <property type="molecule type" value="Genomic_DNA"/>
</dbReference>
<dbReference type="eggNOG" id="COG4748">
    <property type="taxonomic scope" value="Bacteria"/>
</dbReference>
<dbReference type="OrthoDB" id="9148007at2"/>
<dbReference type="RefSeq" id="WP_013623547.1">
    <property type="nucleotide sequence ID" value="NC_015172.1"/>
</dbReference>
<protein>
    <submittedName>
        <fullName evidence="2">Restriction endonuclease, type I, R subunit/Type III</fullName>
    </submittedName>
</protein>
<gene>
    <name evidence="2" type="ordered locus">Sgly_0309</name>
</gene>
<dbReference type="Pfam" id="PF04313">
    <property type="entry name" value="HSDR_N"/>
    <property type="match status" value="1"/>
</dbReference>
<keyword evidence="2" id="KW-0255">Endonuclease</keyword>
<dbReference type="HOGENOM" id="CLU_045501_0_0_9"/>
<feature type="domain" description="Restriction endonuclease type I HsdR N-terminal" evidence="1">
    <location>
        <begin position="23"/>
        <end position="125"/>
    </location>
</feature>
<dbReference type="GO" id="GO:0005524">
    <property type="term" value="F:ATP binding"/>
    <property type="evidence" value="ECO:0007669"/>
    <property type="project" value="UniProtKB-KW"/>
</dbReference>
<evidence type="ECO:0000259" key="1">
    <source>
        <dbReference type="Pfam" id="PF04313"/>
    </source>
</evidence>
<keyword evidence="2" id="KW-0540">Nuclease</keyword>
<accession>F0SXD0</accession>
<dbReference type="InterPro" id="IPR007409">
    <property type="entry name" value="Restrct_endonuc_type1_HsdR_N"/>
</dbReference>
<sequence length="359" mass="41382">MDFIDQLKQFASRVENLKDQIATEEATKTSLILPFFQLLGYDIFDPTEFVPEFTADVGIKKGEKVDYAIFQNGIPIILIEAKWCGENLDKHSSQLFRYFGTSKAKFGILTNGLIYKFFTDLEEPNKMDEKPFMELNLLDIKESLVPELKKFHKSAMDIESVFNTASELKYSSLIKALLTKQLYDLEDNFVTYILGEVYDGKRTKATVDRFRVIVKRAYNQFLNETMNDRIKAAIGQSEKAVQEAAPTVEPIETVHNETEPQGSKIVTTLEELEYFFAIKSVLKDVVDPSRIFHRDTESYFGILLDDNKLKWICRISLNSAQKSIMIPDESKRPVRVQVSDVNDVYKLQQQLVEVTKRYL</sequence>
<dbReference type="Gene3D" id="3.90.1570.30">
    <property type="match status" value="1"/>
</dbReference>
<dbReference type="GO" id="GO:0009307">
    <property type="term" value="P:DNA restriction-modification system"/>
    <property type="evidence" value="ECO:0007669"/>
    <property type="project" value="UniProtKB-KW"/>
</dbReference>
<evidence type="ECO:0000313" key="3">
    <source>
        <dbReference type="Proteomes" id="UP000007488"/>
    </source>
</evidence>
<proteinExistence type="predicted"/>
<evidence type="ECO:0000313" key="2">
    <source>
        <dbReference type="EMBL" id="ADY54676.1"/>
    </source>
</evidence>
<keyword evidence="2" id="KW-0378">Hydrolase</keyword>
<dbReference type="PIRSF" id="PIRSF035009">
    <property type="entry name" value="UCP035009_HSDR_N"/>
    <property type="match status" value="1"/>
</dbReference>
<dbReference type="AlphaFoldDB" id="F0SXD0"/>
<keyword evidence="3" id="KW-1185">Reference proteome</keyword>
<dbReference type="GO" id="GO:0003677">
    <property type="term" value="F:DNA binding"/>
    <property type="evidence" value="ECO:0007669"/>
    <property type="project" value="UniProtKB-KW"/>
</dbReference>
<dbReference type="KEGG" id="sgy:Sgly_0309"/>
<dbReference type="GO" id="GO:0009035">
    <property type="term" value="F:type I site-specific deoxyribonuclease activity"/>
    <property type="evidence" value="ECO:0007669"/>
    <property type="project" value="UniProtKB-EC"/>
</dbReference>
<reference evidence="2 3" key="1">
    <citation type="journal article" date="2011" name="Stand. Genomic Sci.">
        <title>Complete genome sequence of Syntrophobotulus glycolicus type strain (FlGlyR).</title>
        <authorList>
            <person name="Han C."/>
            <person name="Mwirichia R."/>
            <person name="Chertkov O."/>
            <person name="Held B."/>
            <person name="Lapidus A."/>
            <person name="Nolan M."/>
            <person name="Lucas S."/>
            <person name="Hammon N."/>
            <person name="Deshpande S."/>
            <person name="Cheng J.F."/>
            <person name="Tapia R."/>
            <person name="Goodwin L."/>
            <person name="Pitluck S."/>
            <person name="Huntemann M."/>
            <person name="Liolios K."/>
            <person name="Ivanova N."/>
            <person name="Pagani I."/>
            <person name="Mavromatis K."/>
            <person name="Ovchinikova G."/>
            <person name="Pati A."/>
            <person name="Chen A."/>
            <person name="Palaniappan K."/>
            <person name="Land M."/>
            <person name="Hauser L."/>
            <person name="Brambilla E.M."/>
            <person name="Rohde M."/>
            <person name="Spring S."/>
            <person name="Sikorski J."/>
            <person name="Goker M."/>
            <person name="Woyke T."/>
            <person name="Bristow J."/>
            <person name="Eisen J.A."/>
            <person name="Markowitz V."/>
            <person name="Hugenholtz P."/>
            <person name="Kyrpides N.C."/>
            <person name="Klenk H.P."/>
            <person name="Detter J.C."/>
        </authorList>
    </citation>
    <scope>NUCLEOTIDE SEQUENCE [LARGE SCALE GENOMIC DNA]</scope>
    <source>
        <strain evidence="3">DSM 8271 / FlGlyR</strain>
    </source>
</reference>
<name>F0SXD0_SYNGF</name>
<dbReference type="InterPro" id="IPR017035">
    <property type="entry name" value="UCP035009_HsdR_All3000-type"/>
</dbReference>